<evidence type="ECO:0000256" key="2">
    <source>
        <dbReference type="ARBA" id="ARBA00022670"/>
    </source>
</evidence>
<keyword evidence="2 10" id="KW-0645">Protease</keyword>
<comment type="activity regulation">
    <text evidence="10">Requires DNA and protease cofactor for maximal activation. Inside nascent virions, becomes partially activated by binding to the viral DNA, allowing it to cleave the cofactor that binds to the protease and fully activates it. Actin, like the viral protease cofactor, seems to act as a cofactor in the cleavage of cytokeratin 18 and of actin itself.</text>
</comment>
<comment type="subcellular location">
    <subcellularLocation>
        <location evidence="10">Virion</location>
    </subcellularLocation>
    <subcellularLocation>
        <location evidence="10">Host nucleus</location>
    </subcellularLocation>
    <text evidence="10">Present in about 10 copies per virion.</text>
</comment>
<dbReference type="MEROPS" id="C05.001"/>
<keyword evidence="1 10" id="KW-1048">Host nucleus</keyword>
<evidence type="ECO:0000256" key="5">
    <source>
        <dbReference type="ARBA" id="ARBA00022813"/>
    </source>
</evidence>
<name>G9B6K7_9ADEN</name>
<evidence type="ECO:0000256" key="13">
    <source>
        <dbReference type="SAM" id="Phobius"/>
    </source>
</evidence>
<feature type="active site" evidence="10 12">
    <location>
        <position position="120"/>
    </location>
</feature>
<evidence type="ECO:0000313" key="15">
    <source>
        <dbReference type="Proteomes" id="UP000169712"/>
    </source>
</evidence>
<evidence type="ECO:0000256" key="4">
    <source>
        <dbReference type="ARBA" id="ARBA00022807"/>
    </source>
</evidence>
<evidence type="ECO:0000256" key="11">
    <source>
        <dbReference type="PIRNR" id="PIRNR001218"/>
    </source>
</evidence>
<evidence type="ECO:0000256" key="3">
    <source>
        <dbReference type="ARBA" id="ARBA00022801"/>
    </source>
</evidence>
<feature type="active site" evidence="10 12">
    <location>
        <position position="70"/>
    </location>
</feature>
<gene>
    <name evidence="10" type="primary">L3</name>
</gene>
<feature type="disulfide bond" description="Interchain (with C-10 in cleaved protease cofactor pVI-C)" evidence="10">
    <location>
        <position position="102"/>
    </location>
</feature>
<dbReference type="GO" id="GO:0004197">
    <property type="term" value="F:cysteine-type endopeptidase activity"/>
    <property type="evidence" value="ECO:0007669"/>
    <property type="project" value="UniProtKB-UniRule"/>
</dbReference>
<feature type="active site" evidence="10 12">
    <location>
        <position position="53"/>
    </location>
</feature>
<dbReference type="Pfam" id="PF00770">
    <property type="entry name" value="Peptidase_C5"/>
    <property type="match status" value="1"/>
</dbReference>
<feature type="site" description="Cleavage; by autolysis" evidence="10">
    <location>
        <begin position="50"/>
        <end position="51"/>
    </location>
</feature>
<keyword evidence="8 10" id="KW-0238">DNA-binding</keyword>
<protein>
    <recommendedName>
        <fullName evidence="10">Protease</fullName>
        <ecNumber evidence="10">3.4.22.39</ecNumber>
    </recommendedName>
    <alternativeName>
        <fullName evidence="10">Adenain</fullName>
    </alternativeName>
    <alternativeName>
        <fullName evidence="10">Adenovirus protease</fullName>
        <shortName evidence="10">AVP</shortName>
    </alternativeName>
    <alternativeName>
        <fullName evidence="10">Adenovirus proteinase</fullName>
    </alternativeName>
    <alternativeName>
        <fullName evidence="10">Endoprotease</fullName>
    </alternativeName>
</protein>
<dbReference type="InterPro" id="IPR038765">
    <property type="entry name" value="Papain-like_cys_pep_sf"/>
</dbReference>
<evidence type="ECO:0000256" key="1">
    <source>
        <dbReference type="ARBA" id="ARBA00022562"/>
    </source>
</evidence>
<proteinExistence type="evidence at transcript level"/>
<dbReference type="GO" id="GO:0006508">
    <property type="term" value="P:proteolysis"/>
    <property type="evidence" value="ECO:0007669"/>
    <property type="project" value="UniProtKB-KW"/>
</dbReference>
<keyword evidence="3 10" id="KW-0378">Hydrolase</keyword>
<comment type="induction">
    <text evidence="10">Expressed in the late phase of the viral replicative cycle.</text>
</comment>
<evidence type="ECO:0000256" key="8">
    <source>
        <dbReference type="ARBA" id="ARBA00023125"/>
    </source>
</evidence>
<keyword evidence="7 10" id="KW-0426">Late protein</keyword>
<keyword evidence="4 10" id="KW-0788">Thiol protease</keyword>
<evidence type="ECO:0000256" key="7">
    <source>
        <dbReference type="ARBA" id="ARBA00022921"/>
    </source>
</evidence>
<comment type="similarity">
    <text evidence="10 11">Belongs to the peptidase C5 family.</text>
</comment>
<dbReference type="SUPFAM" id="SSF54001">
    <property type="entry name" value="Cysteine proteinases"/>
    <property type="match status" value="1"/>
</dbReference>
<dbReference type="PIRSF" id="PIRSF001218">
    <property type="entry name" value="Protease_ADV"/>
    <property type="match status" value="1"/>
</dbReference>
<dbReference type="KEGG" id="vg:11467757"/>
<keyword evidence="15" id="KW-1185">Reference proteome</keyword>
<comment type="catalytic activity">
    <reaction evidence="10 11">
        <text>Cleaves proteins of the adenovirus and its host cell at two consensus sites: -Yaa-Xaa-Gly-Gly-|-Xaa- and -Yaa-Xaa-Gly-Xaa-|-Gly- (in which Yaa is Met, Ile or Leu, and Xaa is any amino acid).</text>
        <dbReference type="EC" id="3.4.22.39"/>
    </reaction>
</comment>
<keyword evidence="6 10" id="KW-0946">Virion</keyword>
<evidence type="ECO:0000313" key="14">
    <source>
        <dbReference type="EMBL" id="ADP30823.1"/>
    </source>
</evidence>
<keyword evidence="5 10" id="KW-0068">Autocatalytic cleavage</keyword>
<keyword evidence="9 10" id="KW-1015">Disulfide bond</keyword>
<sequence>MGTSDTELKHLCKSLGITNFIGVFDRNFPGFLDTSRVACAIVNTGDFSSGGVHYIAYAFDPNSFKFYMFDPFGWSKKDLLKIYQFQYDRMVKYTALNTPTRCVRLIKSIQAVQCLCSGACGLYCVLFLASFTYYRHSPMGKNPIIDVVDGIPISMLNTPYGTCVTHCNQRKLYDWFYVHSMYFRKHVRRITHNTRINSIQAH</sequence>
<dbReference type="HAMAP" id="MF_04059">
    <property type="entry name" value="ADV_PRO"/>
    <property type="match status" value="1"/>
</dbReference>
<dbReference type="GO" id="GO:0003677">
    <property type="term" value="F:DNA binding"/>
    <property type="evidence" value="ECO:0007669"/>
    <property type="project" value="UniProtKB-UniRule"/>
</dbReference>
<comment type="subunit">
    <text evidence="10">Interacts with protease cofactor pVI-C; this interaction is necessary for protease activation.</text>
</comment>
<evidence type="ECO:0000256" key="10">
    <source>
        <dbReference type="HAMAP-Rule" id="MF_04059"/>
    </source>
</evidence>
<evidence type="ECO:0000256" key="9">
    <source>
        <dbReference type="ARBA" id="ARBA00023157"/>
    </source>
</evidence>
<keyword evidence="13" id="KW-1133">Transmembrane helix</keyword>
<dbReference type="GO" id="GO:0042025">
    <property type="term" value="C:host cell nucleus"/>
    <property type="evidence" value="ECO:0007669"/>
    <property type="project" value="UniProtKB-SubCell"/>
</dbReference>
<organism evidence="14 15">
    <name type="scientific">South Polar skua adenovirus 1</name>
    <dbReference type="NCBI Taxonomy" id="2848087"/>
    <lineage>
        <taxon>Viruses</taxon>
        <taxon>Varidnaviria</taxon>
        <taxon>Bamfordvirae</taxon>
        <taxon>Preplasmiviricota</taxon>
        <taxon>Polisuviricotina</taxon>
        <taxon>Pharingeaviricetes</taxon>
        <taxon>Rowavirales</taxon>
        <taxon>Adenoviridae</taxon>
        <taxon>Siadenovirus</taxon>
        <taxon>Siadenovirus stercorariidae</taxon>
        <taxon>Skua siadenovirus A</taxon>
    </lineage>
</organism>
<dbReference type="GO" id="GO:0044423">
    <property type="term" value="C:virion component"/>
    <property type="evidence" value="ECO:0007669"/>
    <property type="project" value="UniProtKB-UniRule"/>
</dbReference>
<accession>G9B6K7</accession>
<keyword evidence="13" id="KW-0472">Membrane</keyword>
<dbReference type="Gene3D" id="3.40.395.10">
    <property type="entry name" value="Adenoviral Proteinase, Chain A"/>
    <property type="match status" value="1"/>
</dbReference>
<keyword evidence="13" id="KW-0812">Transmembrane</keyword>
<reference evidence="14 15" key="1">
    <citation type="journal article" date="2012" name="Virology">
        <title>Full genome analysis of a novel adenovirus from the South Polar skua (Catharacta maccormicki) in Antarctica.</title>
        <authorList>
            <person name="Park Y.M."/>
            <person name="Kim J.H."/>
            <person name="Gu S.H."/>
            <person name="Lee S.Y."/>
            <person name="Lee M.G."/>
            <person name="Kang Y.K."/>
            <person name="Kang S.H."/>
            <person name="Kim H.J."/>
            <person name="Song J.W."/>
        </authorList>
    </citation>
    <scope>NUCLEOTIDE SEQUENCE [LARGE SCALE GENOMIC DNA]</scope>
    <source>
        <strain evidence="14">T03</strain>
    </source>
</reference>
<dbReference type="EMBL" id="HM585353">
    <property type="protein sequence ID" value="ADP30823.1"/>
    <property type="molecule type" value="Genomic_DNA"/>
</dbReference>
<dbReference type="Proteomes" id="UP000169712">
    <property type="component" value="Segment"/>
</dbReference>
<evidence type="ECO:0000256" key="12">
    <source>
        <dbReference type="PIRSR" id="PIRSR001218-1"/>
    </source>
</evidence>
<feature type="transmembrane region" description="Helical" evidence="13">
    <location>
        <begin position="114"/>
        <end position="134"/>
    </location>
</feature>
<dbReference type="OrthoDB" id="9248at10239"/>
<dbReference type="EC" id="3.4.22.39" evidence="10"/>
<dbReference type="PRINTS" id="PR00703">
    <property type="entry name" value="ADVENDOPTASE"/>
</dbReference>
<dbReference type="InterPro" id="IPR000855">
    <property type="entry name" value="Peptidase_C5"/>
</dbReference>
<dbReference type="RefSeq" id="YP_004935940.1">
    <property type="nucleotide sequence ID" value="NC_016437.1"/>
</dbReference>
<evidence type="ECO:0000256" key="6">
    <source>
        <dbReference type="ARBA" id="ARBA00022844"/>
    </source>
</evidence>
<comment type="miscellaneous">
    <text evidence="10">All late proteins expressed from the major late promoter are produced by alternative splicing and alternative polyadenylation of the same gene giving rise to non-overlapping ORFs. A leader sequence is present in the N-terminus of all these mRNAs and is recognized by the viral shutoff protein to provide expression although conventional translation via ribosome scanning from the cap has been shut off in the host cell.</text>
</comment>
<comment type="function">
    <text evidence="10">Cleaves viral precursor proteins (pTP, pIIIa, pVI, pVII, pVIII, and pX) inside newly assembled particles giving rise to mature virions. Protease complexed to its cofactor slides along the viral DNA to specifically locate and cleave the viral precursors. Mature virions have a weakened organization compared to the unmature virions, thereby facilitating subsequent uncoating. Without maturation, the particle lacks infectivity and is unable to uncoat. Late in adenovirus infection, in the cytoplasm, may participate in the cytoskeleton destruction. Cleaves host cell cytoskeletal keratins K7 and K18.</text>
</comment>